<keyword evidence="1" id="KW-0472">Membrane</keyword>
<organism evidence="2">
    <name type="scientific">marine metagenome</name>
    <dbReference type="NCBI Taxonomy" id="408172"/>
    <lineage>
        <taxon>unclassified sequences</taxon>
        <taxon>metagenomes</taxon>
        <taxon>ecological metagenomes</taxon>
    </lineage>
</organism>
<proteinExistence type="predicted"/>
<sequence>MISLKTFHLFFIGASILLTGYYGLFELITPTSPGTASYILSGFSFLISIGLMVYGGKVMKKFRNI</sequence>
<feature type="transmembrane region" description="Helical" evidence="1">
    <location>
        <begin position="7"/>
        <end position="24"/>
    </location>
</feature>
<dbReference type="EMBL" id="UINC01222381">
    <property type="protein sequence ID" value="SVE51142.1"/>
    <property type="molecule type" value="Genomic_DNA"/>
</dbReference>
<dbReference type="AlphaFoldDB" id="A0A383E2U0"/>
<feature type="transmembrane region" description="Helical" evidence="1">
    <location>
        <begin position="36"/>
        <end position="55"/>
    </location>
</feature>
<reference evidence="2" key="1">
    <citation type="submission" date="2018-05" db="EMBL/GenBank/DDBJ databases">
        <authorList>
            <person name="Lanie J.A."/>
            <person name="Ng W.-L."/>
            <person name="Kazmierczak K.M."/>
            <person name="Andrzejewski T.M."/>
            <person name="Davidsen T.M."/>
            <person name="Wayne K.J."/>
            <person name="Tettelin H."/>
            <person name="Glass J.I."/>
            <person name="Rusch D."/>
            <person name="Podicherti R."/>
            <person name="Tsui H.-C.T."/>
            <person name="Winkler M.E."/>
        </authorList>
    </citation>
    <scope>NUCLEOTIDE SEQUENCE</scope>
</reference>
<gene>
    <name evidence="2" type="ORF">METZ01_LOCUS503996</name>
</gene>
<keyword evidence="1" id="KW-1133">Transmembrane helix</keyword>
<keyword evidence="1" id="KW-0812">Transmembrane</keyword>
<name>A0A383E2U0_9ZZZZ</name>
<evidence type="ECO:0000313" key="2">
    <source>
        <dbReference type="EMBL" id="SVE51142.1"/>
    </source>
</evidence>
<evidence type="ECO:0000256" key="1">
    <source>
        <dbReference type="SAM" id="Phobius"/>
    </source>
</evidence>
<protein>
    <submittedName>
        <fullName evidence="2">Uncharacterized protein</fullName>
    </submittedName>
</protein>
<accession>A0A383E2U0</accession>